<organism evidence="2 3">
    <name type="scientific">Mycolicibacterium smegmatis (strain MKD8)</name>
    <name type="common">Mycobacterium smegmatis</name>
    <dbReference type="NCBI Taxonomy" id="1214915"/>
    <lineage>
        <taxon>Bacteria</taxon>
        <taxon>Bacillati</taxon>
        <taxon>Actinomycetota</taxon>
        <taxon>Actinomycetes</taxon>
        <taxon>Mycobacteriales</taxon>
        <taxon>Mycobacteriaceae</taxon>
        <taxon>Mycolicibacterium</taxon>
    </lineage>
</organism>
<dbReference type="EMBL" id="CP027541">
    <property type="protein sequence ID" value="AWT56162.1"/>
    <property type="molecule type" value="Genomic_DNA"/>
</dbReference>
<feature type="region of interest" description="Disordered" evidence="1">
    <location>
        <begin position="1"/>
        <end position="35"/>
    </location>
</feature>
<evidence type="ECO:0000256" key="1">
    <source>
        <dbReference type="SAM" id="MobiDB-lite"/>
    </source>
</evidence>
<dbReference type="RefSeq" id="WP_003896725.1">
    <property type="nucleotide sequence ID" value="NZ_CP027541.1"/>
</dbReference>
<reference evidence="3" key="2">
    <citation type="submission" date="2018-03" db="EMBL/GenBank/DDBJ databases">
        <authorList>
            <person name="Derbyshire K."/>
            <person name="Gray T.A."/>
            <person name="Champion M."/>
        </authorList>
    </citation>
    <scope>NUCLEOTIDE SEQUENCE [LARGE SCALE GENOMIC DNA]</scope>
    <source>
        <strain evidence="3">MKD8</strain>
    </source>
</reference>
<protein>
    <submittedName>
        <fullName evidence="2">Uncharacterized protein</fullName>
    </submittedName>
</protein>
<dbReference type="AlphaFoldDB" id="A0A2U9PWJ7"/>
<evidence type="ECO:0000313" key="2">
    <source>
        <dbReference type="EMBL" id="AWT56162.1"/>
    </source>
</evidence>
<gene>
    <name evidence="2" type="ORF">D806_052120</name>
</gene>
<dbReference type="GeneID" id="93459980"/>
<name>A0A2U9PWJ7_MYCSE</name>
<evidence type="ECO:0000313" key="3">
    <source>
        <dbReference type="Proteomes" id="UP000011200"/>
    </source>
</evidence>
<dbReference type="Proteomes" id="UP000011200">
    <property type="component" value="Chromosome"/>
</dbReference>
<proteinExistence type="predicted"/>
<accession>A0A2U9PWJ7</accession>
<reference evidence="2 3" key="1">
    <citation type="journal article" date="2013" name="Genome Announc.">
        <title>Draft genome sequence of MKD8, a conjugal recipient Mycobacterium smegmatis strain.</title>
        <authorList>
            <person name="Gray T.A."/>
            <person name="Palumbo M.J."/>
            <person name="Derbyshire K.M."/>
        </authorList>
    </citation>
    <scope>NUCLEOTIDE SEQUENCE [LARGE SCALE GENOMIC DNA]</scope>
    <source>
        <strain evidence="2 3">MKD8</strain>
    </source>
</reference>
<sequence length="107" mass="12118">MSKHPVPSMPAVPCARAARRPHPVHRDRPPNIDGPVLITPQQVLFSTAAAAGRPTRRLGFLWRVASAPSRLVSRTRTWTAARRERHRPHVRLGFMEEAAMSREMDRL</sequence>